<dbReference type="AlphaFoldDB" id="T1A1P0"/>
<evidence type="ECO:0000313" key="1">
    <source>
        <dbReference type="EMBL" id="EQD34969.1"/>
    </source>
</evidence>
<feature type="non-terminal residue" evidence="1">
    <location>
        <position position="1"/>
    </location>
</feature>
<dbReference type="InterPro" id="IPR011664">
    <property type="entry name" value="Abi_system_AbiD/AbiF-like"/>
</dbReference>
<protein>
    <submittedName>
        <fullName evidence="1">Abi family protein</fullName>
    </submittedName>
</protein>
<reference evidence="1" key="2">
    <citation type="journal article" date="2014" name="ISME J.">
        <title>Microbial stratification in low pH oxic and suboxic macroscopic growths along an acid mine drainage.</title>
        <authorList>
            <person name="Mendez-Garcia C."/>
            <person name="Mesa V."/>
            <person name="Sprenger R.R."/>
            <person name="Richter M."/>
            <person name="Diez M.S."/>
            <person name="Solano J."/>
            <person name="Bargiela R."/>
            <person name="Golyshina O.V."/>
            <person name="Manteca A."/>
            <person name="Ramos J.L."/>
            <person name="Gallego J.R."/>
            <person name="Llorente I."/>
            <person name="Martins Dos Santos V.A."/>
            <person name="Jensen O.N."/>
            <person name="Pelaez A.I."/>
            <person name="Sanchez J."/>
            <person name="Ferrer M."/>
        </authorList>
    </citation>
    <scope>NUCLEOTIDE SEQUENCE</scope>
</reference>
<comment type="caution">
    <text evidence="1">The sequence shown here is derived from an EMBL/GenBank/DDBJ whole genome shotgun (WGS) entry which is preliminary data.</text>
</comment>
<name>T1A1P0_9ZZZZ</name>
<reference evidence="1" key="1">
    <citation type="submission" date="2013-08" db="EMBL/GenBank/DDBJ databases">
        <authorList>
            <person name="Mendez C."/>
            <person name="Richter M."/>
            <person name="Ferrer M."/>
            <person name="Sanchez J."/>
        </authorList>
    </citation>
    <scope>NUCLEOTIDE SEQUENCE</scope>
</reference>
<organism evidence="1">
    <name type="scientific">mine drainage metagenome</name>
    <dbReference type="NCBI Taxonomy" id="410659"/>
    <lineage>
        <taxon>unclassified sequences</taxon>
        <taxon>metagenomes</taxon>
        <taxon>ecological metagenomes</taxon>
    </lineage>
</organism>
<gene>
    <name evidence="1" type="ORF">B1B_17002</name>
</gene>
<sequence>HRDGPIAHRNAALFNARHPELLRRIEALYSDRKEVFLRHYLDRGDEPPVWVLCEVLSLGDLSKWLRSLKYHRDRQAVADAYALHETPFISFVEHLAYVRNVCAHHARLWNRSMVVATLALPKKPSDLAKQLQRDPKHNRQLYNSLTVMAWLIRIVSPHSTWRARIRSLVAERPDLWDAMGFPAGWQDFDLWREGAP</sequence>
<proteinExistence type="predicted"/>
<accession>T1A1P0</accession>
<dbReference type="EMBL" id="AUZY01011344">
    <property type="protein sequence ID" value="EQD34969.1"/>
    <property type="molecule type" value="Genomic_DNA"/>
</dbReference>
<dbReference type="Pfam" id="PF07751">
    <property type="entry name" value="Abi_2"/>
    <property type="match status" value="1"/>
</dbReference>